<comment type="caution">
    <text evidence="2">The sequence shown here is derived from an EMBL/GenBank/DDBJ whole genome shotgun (WGS) entry which is preliminary data.</text>
</comment>
<name>A0A7Z8KQX9_9EURY</name>
<proteinExistence type="predicted"/>
<feature type="domain" description="NurA" evidence="1">
    <location>
        <begin position="77"/>
        <end position="395"/>
    </location>
</feature>
<accession>A0A7Z8KQX9</accession>
<organism evidence="2 3">
    <name type="scientific">Methanolobus vulcani</name>
    <dbReference type="NCBI Taxonomy" id="38026"/>
    <lineage>
        <taxon>Archaea</taxon>
        <taxon>Methanobacteriati</taxon>
        <taxon>Methanobacteriota</taxon>
        <taxon>Stenosarchaea group</taxon>
        <taxon>Methanomicrobia</taxon>
        <taxon>Methanosarcinales</taxon>
        <taxon>Methanosarcinaceae</taxon>
        <taxon>Methanolobus</taxon>
    </lineage>
</organism>
<dbReference type="InterPro" id="IPR018977">
    <property type="entry name" value="NurA_domain"/>
</dbReference>
<evidence type="ECO:0000313" key="3">
    <source>
        <dbReference type="Proteomes" id="UP000319335"/>
    </source>
</evidence>
<dbReference type="EMBL" id="VIAQ01000006">
    <property type="protein sequence ID" value="TQD28463.1"/>
    <property type="molecule type" value="Genomic_DNA"/>
</dbReference>
<reference evidence="2 3" key="1">
    <citation type="submission" date="2019-06" db="EMBL/GenBank/DDBJ databases">
        <title>Draft genome sequence of Methanolobus vulcani B1d.</title>
        <authorList>
            <person name="Creighbaum A.J."/>
            <person name="Ticak T."/>
            <person name="Hariraju D."/>
            <person name="Arivett B.A."/>
            <person name="Ferguson D.J.Jr."/>
        </authorList>
    </citation>
    <scope>NUCLEOTIDE SEQUENCE [LARGE SCALE GENOMIC DNA]</scope>
    <source>
        <strain evidence="2 3">B1d</strain>
    </source>
</reference>
<sequence>MTLEPVHIKEIHEIVDRIDKCFKKDENDSDDNEKVRNILDRLRKLEFNDKVVLRSIGPVRRGKASIERMLQSEDPYPVSYSCDSGSTTAKTFDNGLYIDFCHCAMACTPTDLDIHSKRTIVAAAYTLSDKVYLNTSHNWESFDRGCGRMKIVRVQPGLLNKKVTDILHDIALYLSESEHILWMLDSIGKDDFFIMDGPIYPKRIMYWMVVNSEDVDISIDPSSRKIIQNYIDIMDHHIENMKPLVGFVKNPEDMQIMLALRKQEPELDLPWLVDAQFFKNALSLERTGMKRREAEKYITYTNWFMQPNQFYEKMLKSTSPLVAELASSKFDAEDYALSFFMAYVPKLNTIFKIESPYGLVKNEELRNRMTRKVLYDLALNGIPKTLSKADSIAKIPVSERKNIIDRFRNSKIDTNYNSIRWDEKNER</sequence>
<evidence type="ECO:0000259" key="1">
    <source>
        <dbReference type="SMART" id="SM00933"/>
    </source>
</evidence>
<dbReference type="AlphaFoldDB" id="A0A7Z8KQX9"/>
<dbReference type="SMART" id="SM00933">
    <property type="entry name" value="NurA"/>
    <property type="match status" value="1"/>
</dbReference>
<dbReference type="Proteomes" id="UP000319335">
    <property type="component" value="Unassembled WGS sequence"/>
</dbReference>
<evidence type="ECO:0000313" key="2">
    <source>
        <dbReference type="EMBL" id="TQD28463.1"/>
    </source>
</evidence>
<dbReference type="Pfam" id="PF09376">
    <property type="entry name" value="NurA"/>
    <property type="match status" value="1"/>
</dbReference>
<keyword evidence="3" id="KW-1185">Reference proteome</keyword>
<protein>
    <submittedName>
        <fullName evidence="2">DNA double-strand break repair nuclease NurA</fullName>
    </submittedName>
</protein>
<dbReference type="OrthoDB" id="190207at2157"/>
<gene>
    <name evidence="2" type="ORF">FKV42_02055</name>
</gene>
<dbReference type="RefSeq" id="WP_154808569.1">
    <property type="nucleotide sequence ID" value="NZ_VIAQ01000006.1"/>
</dbReference>